<proteinExistence type="predicted"/>
<organism evidence="1 2">
    <name type="scientific">Paraburkholderia megapolitana</name>
    <dbReference type="NCBI Taxonomy" id="420953"/>
    <lineage>
        <taxon>Bacteria</taxon>
        <taxon>Pseudomonadati</taxon>
        <taxon>Pseudomonadota</taxon>
        <taxon>Betaproteobacteria</taxon>
        <taxon>Burkholderiales</taxon>
        <taxon>Burkholderiaceae</taxon>
        <taxon>Paraburkholderia</taxon>
    </lineage>
</organism>
<protein>
    <submittedName>
        <fullName evidence="1">Uncharacterized protein</fullName>
    </submittedName>
</protein>
<evidence type="ECO:0000313" key="1">
    <source>
        <dbReference type="EMBL" id="SFH81454.1"/>
    </source>
</evidence>
<name>A0A1I3D3V3_9BURK</name>
<keyword evidence="2" id="KW-1185">Reference proteome</keyword>
<reference evidence="1 2" key="1">
    <citation type="submission" date="2016-10" db="EMBL/GenBank/DDBJ databases">
        <authorList>
            <person name="de Groot N.N."/>
        </authorList>
    </citation>
    <scope>NUCLEOTIDE SEQUENCE [LARGE SCALE GENOMIC DNA]</scope>
    <source>
        <strain evidence="1 2">LMG 23650</strain>
    </source>
</reference>
<dbReference type="AlphaFoldDB" id="A0A1I3D3V3"/>
<evidence type="ECO:0000313" key="2">
    <source>
        <dbReference type="Proteomes" id="UP000199548"/>
    </source>
</evidence>
<dbReference type="EMBL" id="FOQU01000001">
    <property type="protein sequence ID" value="SFH81454.1"/>
    <property type="molecule type" value="Genomic_DNA"/>
</dbReference>
<gene>
    <name evidence="1" type="ORF">SAMN05192543_10199</name>
</gene>
<sequence>MFENPFSRRRSVRTDSVDASKAAAVRQTFSSGPASSGAARVPAIAAQRTCASMAGVKAASKEISRTLMKLLKSRQGVPVETLFGVLGSLAGFSCQMGIRDEYSRRANALPPLHVVRTLDGRVFYFGDALNEMLAESQYSVWSLSASHARKLGGTPPDLSAIFAHVSRTCGGTDFGVPRFPEGRPVKDLPVDYIRTFWSLIQPAVQKHCNGPSEWHVAYGLAIQAAMDVSKAVIDPGAALEIVMECAVPMSKLDPREVGL</sequence>
<accession>A0A1I3D3V3</accession>
<dbReference type="Proteomes" id="UP000199548">
    <property type="component" value="Unassembled WGS sequence"/>
</dbReference>